<dbReference type="AlphaFoldDB" id="A0A8K0KTW4"/>
<accession>A0A8K0KTW4</accession>
<gene>
    <name evidence="2" type="ORF">J437_LFUL019333</name>
</gene>
<evidence type="ECO:0000256" key="1">
    <source>
        <dbReference type="SAM" id="MobiDB-lite"/>
    </source>
</evidence>
<keyword evidence="3" id="KW-1185">Reference proteome</keyword>
<dbReference type="EMBL" id="KZ309860">
    <property type="protein sequence ID" value="KAG8239711.1"/>
    <property type="molecule type" value="Genomic_DNA"/>
</dbReference>
<dbReference type="Proteomes" id="UP000792457">
    <property type="component" value="Unassembled WGS sequence"/>
</dbReference>
<feature type="region of interest" description="Disordered" evidence="1">
    <location>
        <begin position="33"/>
        <end position="112"/>
    </location>
</feature>
<sequence length="135" mass="14525">MKVTLKDKAGLVNSAFSRICSMELAQYGLCGVTDQLNSGTRRETKKSDQVQTSTNPDQEELHQSADVSNFPDRGGPNSDNPVDQSPMLNQPLKVGPSHASNLSESPNKTCGQRQAAATLMSSSTQQILVQMLTTT</sequence>
<reference evidence="2" key="2">
    <citation type="submission" date="2017-10" db="EMBL/GenBank/DDBJ databases">
        <title>Ladona fulva Genome sequencing and assembly.</title>
        <authorList>
            <person name="Murali S."/>
            <person name="Richards S."/>
            <person name="Bandaranaike D."/>
            <person name="Bellair M."/>
            <person name="Blankenburg K."/>
            <person name="Chao H."/>
            <person name="Dinh H."/>
            <person name="Doddapaneni H."/>
            <person name="Dugan-Rocha S."/>
            <person name="Elkadiri S."/>
            <person name="Gnanaolivu R."/>
            <person name="Hernandez B."/>
            <person name="Skinner E."/>
            <person name="Javaid M."/>
            <person name="Lee S."/>
            <person name="Li M."/>
            <person name="Ming W."/>
            <person name="Munidasa M."/>
            <person name="Muniz J."/>
            <person name="Nguyen L."/>
            <person name="Hughes D."/>
            <person name="Osuji N."/>
            <person name="Pu L.-L."/>
            <person name="Puazo M."/>
            <person name="Qu C."/>
            <person name="Quiroz J."/>
            <person name="Raj R."/>
            <person name="Weissenberger G."/>
            <person name="Xin Y."/>
            <person name="Zou X."/>
            <person name="Han Y."/>
            <person name="Worley K."/>
            <person name="Muzny D."/>
            <person name="Gibbs R."/>
        </authorList>
    </citation>
    <scope>NUCLEOTIDE SEQUENCE</scope>
    <source>
        <strain evidence="2">Sampled in the wild</strain>
    </source>
</reference>
<reference evidence="2" key="1">
    <citation type="submission" date="2013-04" db="EMBL/GenBank/DDBJ databases">
        <authorList>
            <person name="Qu J."/>
            <person name="Murali S.C."/>
            <person name="Bandaranaike D."/>
            <person name="Bellair M."/>
            <person name="Blankenburg K."/>
            <person name="Chao H."/>
            <person name="Dinh H."/>
            <person name="Doddapaneni H."/>
            <person name="Downs B."/>
            <person name="Dugan-Rocha S."/>
            <person name="Elkadiri S."/>
            <person name="Gnanaolivu R.D."/>
            <person name="Hernandez B."/>
            <person name="Javaid M."/>
            <person name="Jayaseelan J.C."/>
            <person name="Lee S."/>
            <person name="Li M."/>
            <person name="Ming W."/>
            <person name="Munidasa M."/>
            <person name="Muniz J."/>
            <person name="Nguyen L."/>
            <person name="Ongeri F."/>
            <person name="Osuji N."/>
            <person name="Pu L.-L."/>
            <person name="Puazo M."/>
            <person name="Qu C."/>
            <person name="Quiroz J."/>
            <person name="Raj R."/>
            <person name="Weissenberger G."/>
            <person name="Xin Y."/>
            <person name="Zou X."/>
            <person name="Han Y."/>
            <person name="Richards S."/>
            <person name="Worley K."/>
            <person name="Muzny D."/>
            <person name="Gibbs R."/>
        </authorList>
    </citation>
    <scope>NUCLEOTIDE SEQUENCE</scope>
    <source>
        <strain evidence="2">Sampled in the wild</strain>
    </source>
</reference>
<comment type="caution">
    <text evidence="2">The sequence shown here is derived from an EMBL/GenBank/DDBJ whole genome shotgun (WGS) entry which is preliminary data.</text>
</comment>
<protein>
    <submittedName>
        <fullName evidence="2">Uncharacterized protein</fullName>
    </submittedName>
</protein>
<proteinExistence type="predicted"/>
<evidence type="ECO:0000313" key="2">
    <source>
        <dbReference type="EMBL" id="KAG8239711.1"/>
    </source>
</evidence>
<feature type="compositionally biased region" description="Polar residues" evidence="1">
    <location>
        <begin position="98"/>
        <end position="112"/>
    </location>
</feature>
<feature type="compositionally biased region" description="Polar residues" evidence="1">
    <location>
        <begin position="77"/>
        <end position="88"/>
    </location>
</feature>
<evidence type="ECO:0000313" key="3">
    <source>
        <dbReference type="Proteomes" id="UP000792457"/>
    </source>
</evidence>
<name>A0A8K0KTW4_LADFU</name>
<organism evidence="2 3">
    <name type="scientific">Ladona fulva</name>
    <name type="common">Scarce chaser dragonfly</name>
    <name type="synonym">Libellula fulva</name>
    <dbReference type="NCBI Taxonomy" id="123851"/>
    <lineage>
        <taxon>Eukaryota</taxon>
        <taxon>Metazoa</taxon>
        <taxon>Ecdysozoa</taxon>
        <taxon>Arthropoda</taxon>
        <taxon>Hexapoda</taxon>
        <taxon>Insecta</taxon>
        <taxon>Pterygota</taxon>
        <taxon>Palaeoptera</taxon>
        <taxon>Odonata</taxon>
        <taxon>Epiprocta</taxon>
        <taxon>Anisoptera</taxon>
        <taxon>Libelluloidea</taxon>
        <taxon>Libellulidae</taxon>
        <taxon>Ladona</taxon>
    </lineage>
</organism>